<gene>
    <name evidence="1" type="ORF">GCM10009810_35240</name>
</gene>
<protein>
    <submittedName>
        <fullName evidence="1">Uncharacterized protein</fullName>
    </submittedName>
</protein>
<dbReference type="InterPro" id="IPR054206">
    <property type="entry name" value="DUF6912"/>
</dbReference>
<reference evidence="2" key="1">
    <citation type="journal article" date="2019" name="Int. J. Syst. Evol. Microbiol.">
        <title>The Global Catalogue of Microorganisms (GCM) 10K type strain sequencing project: providing services to taxonomists for standard genome sequencing and annotation.</title>
        <authorList>
            <consortium name="The Broad Institute Genomics Platform"/>
            <consortium name="The Broad Institute Genome Sequencing Center for Infectious Disease"/>
            <person name="Wu L."/>
            <person name="Ma J."/>
        </authorList>
    </citation>
    <scope>NUCLEOTIDE SEQUENCE [LARGE SCALE GENOMIC DNA]</scope>
    <source>
        <strain evidence="2">JCM 15591</strain>
    </source>
</reference>
<proteinExistence type="predicted"/>
<dbReference type="Proteomes" id="UP001501475">
    <property type="component" value="Unassembled WGS sequence"/>
</dbReference>
<name>A0ABP4XEN1_9MICO</name>
<dbReference type="Pfam" id="PF21853">
    <property type="entry name" value="DUF6912"/>
    <property type="match status" value="1"/>
</dbReference>
<evidence type="ECO:0000313" key="2">
    <source>
        <dbReference type="Proteomes" id="UP001501475"/>
    </source>
</evidence>
<comment type="caution">
    <text evidence="1">The sequence shown here is derived from an EMBL/GenBank/DDBJ whole genome shotgun (WGS) entry which is preliminary data.</text>
</comment>
<dbReference type="EMBL" id="BAAAPN010000103">
    <property type="protein sequence ID" value="GAA1775231.1"/>
    <property type="molecule type" value="Genomic_DNA"/>
</dbReference>
<sequence>MTEIRLYLPGTADDLDALLRDGRLEVAGRTAYGVSPGLVAATPRADEEEREYAAFLEAADAAGAADDGAGRVVVLSIDLPEPEISWPREGHFVTLSGTIARRDLVAIHLGEEPGPDADLLWYDATEAAAAVELLRG</sequence>
<keyword evidence="2" id="KW-1185">Reference proteome</keyword>
<evidence type="ECO:0000313" key="1">
    <source>
        <dbReference type="EMBL" id="GAA1775231.1"/>
    </source>
</evidence>
<accession>A0ABP4XEN1</accession>
<dbReference type="RefSeq" id="WP_344068803.1">
    <property type="nucleotide sequence ID" value="NZ_BAAAPN010000103.1"/>
</dbReference>
<organism evidence="1 2">
    <name type="scientific">Nostocoides vanveenii</name>
    <dbReference type="NCBI Taxonomy" id="330835"/>
    <lineage>
        <taxon>Bacteria</taxon>
        <taxon>Bacillati</taxon>
        <taxon>Actinomycetota</taxon>
        <taxon>Actinomycetes</taxon>
        <taxon>Micrococcales</taxon>
        <taxon>Intrasporangiaceae</taxon>
        <taxon>Nostocoides</taxon>
    </lineage>
</organism>